<dbReference type="Gene3D" id="2.60.480.10">
    <property type="entry name" value="eubacterium ventriosum atcc domain"/>
    <property type="match status" value="1"/>
</dbReference>
<reference evidence="3" key="1">
    <citation type="submission" date="2020-10" db="EMBL/GenBank/DDBJ databases">
        <authorList>
            <person name="Gilroy R."/>
        </authorList>
    </citation>
    <scope>NUCLEOTIDE SEQUENCE</scope>
    <source>
        <strain evidence="3">ChiBcec6-7307</strain>
    </source>
</reference>
<keyword evidence="1" id="KW-1133">Transmembrane helix</keyword>
<dbReference type="Proteomes" id="UP000886889">
    <property type="component" value="Unassembled WGS sequence"/>
</dbReference>
<feature type="domain" description="Stage V sporulation protein AA" evidence="2">
    <location>
        <begin position="3"/>
        <end position="89"/>
    </location>
</feature>
<proteinExistence type="predicted"/>
<dbReference type="InterPro" id="IPR038548">
    <property type="entry name" value="SporV_AA_N_sf"/>
</dbReference>
<protein>
    <submittedName>
        <fullName evidence="3">Stage V sporulation protein AA</fullName>
    </submittedName>
</protein>
<feature type="transmembrane region" description="Helical" evidence="1">
    <location>
        <begin position="144"/>
        <end position="164"/>
    </location>
</feature>
<evidence type="ECO:0000256" key="1">
    <source>
        <dbReference type="SAM" id="Phobius"/>
    </source>
</evidence>
<sequence length="208" mass="23133">MDILYLKIDKNIKIPGKEVRLGQIADLRCPGNPGLEREAGKLKLPAGRITGPGRYVYSILEVLDAVQKKYPGIPVVNLGEADFILTLEKETGKGEIRHWLKTGFVCLLTFFGAAFSIMAFHNDVGITALFGQVYHFFTGRTSDGFTILELSYSLGLGAGIVLFFNHFGKRKITSDPTPLEVEMRTYEDEIDTTLIESRERDEKEGEGA</sequence>
<dbReference type="AlphaFoldDB" id="A0A9D1T8V6"/>
<keyword evidence="1" id="KW-0472">Membrane</keyword>
<evidence type="ECO:0000313" key="4">
    <source>
        <dbReference type="Proteomes" id="UP000886889"/>
    </source>
</evidence>
<organism evidence="3 4">
    <name type="scientific">Candidatus Merdiplasma excrementigallinarum</name>
    <dbReference type="NCBI Taxonomy" id="2840864"/>
    <lineage>
        <taxon>Bacteria</taxon>
        <taxon>Bacillati</taxon>
        <taxon>Bacillota</taxon>
        <taxon>Clostridia</taxon>
        <taxon>Lachnospirales</taxon>
        <taxon>Lachnospiraceae</taxon>
        <taxon>Lachnospiraceae incertae sedis</taxon>
        <taxon>Candidatus Merdiplasma</taxon>
    </lineage>
</organism>
<dbReference type="InterPro" id="IPR021997">
    <property type="entry name" value="SporV_AA"/>
</dbReference>
<reference evidence="3" key="2">
    <citation type="journal article" date="2021" name="PeerJ">
        <title>Extensive microbial diversity within the chicken gut microbiome revealed by metagenomics and culture.</title>
        <authorList>
            <person name="Gilroy R."/>
            <person name="Ravi A."/>
            <person name="Getino M."/>
            <person name="Pursley I."/>
            <person name="Horton D.L."/>
            <person name="Alikhan N.F."/>
            <person name="Baker D."/>
            <person name="Gharbi K."/>
            <person name="Hall N."/>
            <person name="Watson M."/>
            <person name="Adriaenssens E.M."/>
            <person name="Foster-Nyarko E."/>
            <person name="Jarju S."/>
            <person name="Secka A."/>
            <person name="Antonio M."/>
            <person name="Oren A."/>
            <person name="Chaudhuri R.R."/>
            <person name="La Ragione R."/>
            <person name="Hildebrand F."/>
            <person name="Pallen M.J."/>
        </authorList>
    </citation>
    <scope>NUCLEOTIDE SEQUENCE</scope>
    <source>
        <strain evidence="3">ChiBcec6-7307</strain>
    </source>
</reference>
<evidence type="ECO:0000313" key="3">
    <source>
        <dbReference type="EMBL" id="HIV23770.1"/>
    </source>
</evidence>
<gene>
    <name evidence="3" type="ORF">IAC80_07490</name>
</gene>
<feature type="transmembrane region" description="Helical" evidence="1">
    <location>
        <begin position="99"/>
        <end position="120"/>
    </location>
</feature>
<name>A0A9D1T8V6_9FIRM</name>
<dbReference type="Pfam" id="PF12164">
    <property type="entry name" value="SporV_AA"/>
    <property type="match status" value="1"/>
</dbReference>
<dbReference type="EMBL" id="DVOS01000060">
    <property type="protein sequence ID" value="HIV23770.1"/>
    <property type="molecule type" value="Genomic_DNA"/>
</dbReference>
<comment type="caution">
    <text evidence="3">The sequence shown here is derived from an EMBL/GenBank/DDBJ whole genome shotgun (WGS) entry which is preliminary data.</text>
</comment>
<evidence type="ECO:0000259" key="2">
    <source>
        <dbReference type="Pfam" id="PF12164"/>
    </source>
</evidence>
<accession>A0A9D1T8V6</accession>
<keyword evidence="1" id="KW-0812">Transmembrane</keyword>